<feature type="transmembrane region" description="Helical" evidence="6">
    <location>
        <begin position="176"/>
        <end position="197"/>
    </location>
</feature>
<evidence type="ECO:0000256" key="5">
    <source>
        <dbReference type="SAM" id="MobiDB-lite"/>
    </source>
</evidence>
<dbReference type="GO" id="GO:0016020">
    <property type="term" value="C:membrane"/>
    <property type="evidence" value="ECO:0007669"/>
    <property type="project" value="UniProtKB-SubCell"/>
</dbReference>
<dbReference type="PANTHER" id="PTHR43066:SF21">
    <property type="entry name" value="UBIQUITIN-ASSOCIATED DOMAIN-CONTAINING PROTEIN 2"/>
    <property type="match status" value="1"/>
</dbReference>
<dbReference type="RefSeq" id="XP_040884612.1">
    <property type="nucleotide sequence ID" value="XM_041027316.1"/>
</dbReference>
<feature type="transmembrane region" description="Helical" evidence="6">
    <location>
        <begin position="87"/>
        <end position="108"/>
    </location>
</feature>
<comment type="subcellular location">
    <subcellularLocation>
        <location evidence="1">Membrane</location>
        <topology evidence="1">Multi-pass membrane protein</topology>
    </subcellularLocation>
</comment>
<organism evidence="7 8">
    <name type="scientific">Aureobasidium melanogenum (strain CBS 110374)</name>
    <name type="common">Aureobasidium pullulans var. melanogenum</name>
    <dbReference type="NCBI Taxonomy" id="1043003"/>
    <lineage>
        <taxon>Eukaryota</taxon>
        <taxon>Fungi</taxon>
        <taxon>Dikarya</taxon>
        <taxon>Ascomycota</taxon>
        <taxon>Pezizomycotina</taxon>
        <taxon>Dothideomycetes</taxon>
        <taxon>Dothideomycetidae</taxon>
        <taxon>Dothideales</taxon>
        <taxon>Saccotheciaceae</taxon>
        <taxon>Aureobasidium</taxon>
    </lineage>
</organism>
<dbReference type="GeneID" id="63920689"/>
<evidence type="ECO:0000256" key="4">
    <source>
        <dbReference type="ARBA" id="ARBA00023136"/>
    </source>
</evidence>
<protein>
    <recommendedName>
        <fullName evidence="9">DUF1751-domain-containing protein</fullName>
    </recommendedName>
</protein>
<feature type="region of interest" description="Disordered" evidence="5">
    <location>
        <begin position="225"/>
        <end position="264"/>
    </location>
</feature>
<evidence type="ECO:0000256" key="1">
    <source>
        <dbReference type="ARBA" id="ARBA00004141"/>
    </source>
</evidence>
<evidence type="ECO:0008006" key="9">
    <source>
        <dbReference type="Google" id="ProtNLM"/>
    </source>
</evidence>
<evidence type="ECO:0000256" key="6">
    <source>
        <dbReference type="SAM" id="Phobius"/>
    </source>
</evidence>
<dbReference type="STRING" id="1043003.A0A074W7P1"/>
<dbReference type="GO" id="GO:0004252">
    <property type="term" value="F:serine-type endopeptidase activity"/>
    <property type="evidence" value="ECO:0007669"/>
    <property type="project" value="TreeGrafter"/>
</dbReference>
<evidence type="ECO:0000313" key="8">
    <source>
        <dbReference type="Proteomes" id="UP000030672"/>
    </source>
</evidence>
<dbReference type="SMART" id="SM01160">
    <property type="entry name" value="DUF1751"/>
    <property type="match status" value="1"/>
</dbReference>
<evidence type="ECO:0000256" key="2">
    <source>
        <dbReference type="ARBA" id="ARBA00022692"/>
    </source>
</evidence>
<feature type="transmembrane region" description="Helical" evidence="6">
    <location>
        <begin position="12"/>
        <end position="31"/>
    </location>
</feature>
<dbReference type="Proteomes" id="UP000030672">
    <property type="component" value="Unassembled WGS sequence"/>
</dbReference>
<dbReference type="Gene3D" id="1.20.1540.10">
    <property type="entry name" value="Rhomboid-like"/>
    <property type="match status" value="1"/>
</dbReference>
<dbReference type="HOGENOM" id="CLU_057574_0_0_1"/>
<keyword evidence="2 6" id="KW-0812">Transmembrane</keyword>
<dbReference type="EMBL" id="KL584824">
    <property type="protein sequence ID" value="KEQ67589.1"/>
    <property type="molecule type" value="Genomic_DNA"/>
</dbReference>
<feature type="transmembrane region" description="Helical" evidence="6">
    <location>
        <begin position="120"/>
        <end position="144"/>
    </location>
</feature>
<keyword evidence="3 6" id="KW-1133">Transmembrane helix</keyword>
<accession>A0A074W7P1</accession>
<feature type="transmembrane region" description="Helical" evidence="6">
    <location>
        <begin position="52"/>
        <end position="75"/>
    </location>
</feature>
<reference evidence="7 8" key="1">
    <citation type="journal article" date="2014" name="BMC Genomics">
        <title>Genome sequencing of four Aureobasidium pullulans varieties: biotechnological potential, stress tolerance, and description of new species.</title>
        <authorList>
            <person name="Gostin Ar C."/>
            <person name="Ohm R.A."/>
            <person name="Kogej T."/>
            <person name="Sonjak S."/>
            <person name="Turk M."/>
            <person name="Zajc J."/>
            <person name="Zalar P."/>
            <person name="Grube M."/>
            <person name="Sun H."/>
            <person name="Han J."/>
            <person name="Sharma A."/>
            <person name="Chiniquy J."/>
            <person name="Ngan C.Y."/>
            <person name="Lipzen A."/>
            <person name="Barry K."/>
            <person name="Grigoriev I.V."/>
            <person name="Gunde-Cimerman N."/>
        </authorList>
    </citation>
    <scope>NUCLEOTIDE SEQUENCE [LARGE SCALE GENOMIC DNA]</scope>
    <source>
        <strain evidence="7 8">CBS 110374</strain>
    </source>
</reference>
<keyword evidence="4 6" id="KW-0472">Membrane</keyword>
<evidence type="ECO:0000313" key="7">
    <source>
        <dbReference type="EMBL" id="KEQ67589.1"/>
    </source>
</evidence>
<dbReference type="SUPFAM" id="SSF144091">
    <property type="entry name" value="Rhomboid-like"/>
    <property type="match status" value="1"/>
</dbReference>
<sequence>MLASGFSNAPLSKYLVMAVVAASLMASITDTKHLFWIMARPHIFDYRQFWRFLTWPLVYTNSTEVLFSAMTLYQLRIIERLWGSRKFASFLLATLPYTVLLPPLLFVLIIRPLSFYNINYLPAGPTAIVFALLAQYHAAIPYMYKYQLSANESPHSSSAITLTSKSTSYLLPLQLALSQLPGSAIVAAVGWLVGYAYRREILPGAATWRIPDFSAGKRERERFEGLRRRMEGEAATASGSRVEESDGGRRRTIGGQLLDQFRGS</sequence>
<gene>
    <name evidence="7" type="ORF">M437DRAFT_80233</name>
</gene>
<name>A0A074W7P1_AURM1</name>
<evidence type="ECO:0000256" key="3">
    <source>
        <dbReference type="ARBA" id="ARBA00022989"/>
    </source>
</evidence>
<dbReference type="AlphaFoldDB" id="A0A074W7P1"/>
<proteinExistence type="predicted"/>
<dbReference type="InterPro" id="IPR035952">
    <property type="entry name" value="Rhomboid-like_sf"/>
</dbReference>
<dbReference type="PANTHER" id="PTHR43066">
    <property type="entry name" value="RHOMBOID-RELATED PROTEIN"/>
    <property type="match status" value="1"/>
</dbReference>
<keyword evidence="8" id="KW-1185">Reference proteome</keyword>